<sequence>MPHSLLISQITTNTIILLNNSPARVTDTAPGKPAPGGTPKLVVRAVDCFTGEVKTAFFRKVGSETVETVGEEEGGDRVVRKEVVRRVVEDGNGDADGGKMELEAAEGEERVLRIMKEVKVTKRVKEALVEGEDGKVVAVVLRWEALWTQEIVGRTFPSKRLGARPRNLVKVILSRRPRNTSRKRKTLRPFPVNERRWPQGITIRRFLNLLASRNIQLDLCICVDFAHTPGTLMENWKS</sequence>
<name>A0A6G1H9X2_9PEZI</name>
<reference evidence="1" key="1">
    <citation type="journal article" date="2020" name="Stud. Mycol.">
        <title>101 Dothideomycetes genomes: a test case for predicting lifestyles and emergence of pathogens.</title>
        <authorList>
            <person name="Haridas S."/>
            <person name="Albert R."/>
            <person name="Binder M."/>
            <person name="Bloem J."/>
            <person name="Labutti K."/>
            <person name="Salamov A."/>
            <person name="Andreopoulos B."/>
            <person name="Baker S."/>
            <person name="Barry K."/>
            <person name="Bills G."/>
            <person name="Bluhm B."/>
            <person name="Cannon C."/>
            <person name="Castanera R."/>
            <person name="Culley D."/>
            <person name="Daum C."/>
            <person name="Ezra D."/>
            <person name="Gonzalez J."/>
            <person name="Henrissat B."/>
            <person name="Kuo A."/>
            <person name="Liang C."/>
            <person name="Lipzen A."/>
            <person name="Lutzoni F."/>
            <person name="Magnuson J."/>
            <person name="Mondo S."/>
            <person name="Nolan M."/>
            <person name="Ohm R."/>
            <person name="Pangilinan J."/>
            <person name="Park H.-J."/>
            <person name="Ramirez L."/>
            <person name="Alfaro M."/>
            <person name="Sun H."/>
            <person name="Tritt A."/>
            <person name="Yoshinaga Y."/>
            <person name="Zwiers L.-H."/>
            <person name="Turgeon B."/>
            <person name="Goodwin S."/>
            <person name="Spatafora J."/>
            <person name="Crous P."/>
            <person name="Grigoriev I."/>
        </authorList>
    </citation>
    <scope>NUCLEOTIDE SEQUENCE</scope>
    <source>
        <strain evidence="1">CBS 113979</strain>
    </source>
</reference>
<organism evidence="1 2">
    <name type="scientific">Aulographum hederae CBS 113979</name>
    <dbReference type="NCBI Taxonomy" id="1176131"/>
    <lineage>
        <taxon>Eukaryota</taxon>
        <taxon>Fungi</taxon>
        <taxon>Dikarya</taxon>
        <taxon>Ascomycota</taxon>
        <taxon>Pezizomycotina</taxon>
        <taxon>Dothideomycetes</taxon>
        <taxon>Pleosporomycetidae</taxon>
        <taxon>Aulographales</taxon>
        <taxon>Aulographaceae</taxon>
    </lineage>
</organism>
<keyword evidence="2" id="KW-1185">Reference proteome</keyword>
<dbReference type="EMBL" id="ML977143">
    <property type="protein sequence ID" value="KAF1989852.1"/>
    <property type="molecule type" value="Genomic_DNA"/>
</dbReference>
<evidence type="ECO:0000313" key="1">
    <source>
        <dbReference type="EMBL" id="KAF1989852.1"/>
    </source>
</evidence>
<dbReference type="Proteomes" id="UP000800041">
    <property type="component" value="Unassembled WGS sequence"/>
</dbReference>
<dbReference type="AlphaFoldDB" id="A0A6G1H9X2"/>
<gene>
    <name evidence="1" type="ORF">K402DRAFT_401370</name>
</gene>
<evidence type="ECO:0000313" key="2">
    <source>
        <dbReference type="Proteomes" id="UP000800041"/>
    </source>
</evidence>
<accession>A0A6G1H9X2</accession>
<proteinExistence type="predicted"/>
<protein>
    <submittedName>
        <fullName evidence="1">Uncharacterized protein</fullName>
    </submittedName>
</protein>